<protein>
    <recommendedName>
        <fullName evidence="3">Shikimate kinase</fullName>
    </recommendedName>
</protein>
<name>A0AAW6U749_9MOLU</name>
<dbReference type="EMBL" id="JASCXW010000067">
    <property type="protein sequence ID" value="MDI6453788.1"/>
    <property type="molecule type" value="Genomic_DNA"/>
</dbReference>
<proteinExistence type="predicted"/>
<evidence type="ECO:0000313" key="2">
    <source>
        <dbReference type="Proteomes" id="UP001431532"/>
    </source>
</evidence>
<sequence length="104" mass="12677">MKADREYIKRLEDLFVSRGSEVYYVELEAEYDTRIKRNMTENRLKEKPTKRDFKFSEAMFKDIEEKYRLNSYEGEIKKKHYMKINNTDLEPSVVANMIKDRFGF</sequence>
<dbReference type="AlphaFoldDB" id="A0AAW6U749"/>
<evidence type="ECO:0000313" key="1">
    <source>
        <dbReference type="EMBL" id="MDI6453788.1"/>
    </source>
</evidence>
<evidence type="ECO:0008006" key="3">
    <source>
        <dbReference type="Google" id="ProtNLM"/>
    </source>
</evidence>
<dbReference type="Proteomes" id="UP001431532">
    <property type="component" value="Unassembled WGS sequence"/>
</dbReference>
<accession>A0AAW6U749</accession>
<organism evidence="1 2">
    <name type="scientific">Peloplasma aerotolerans</name>
    <dbReference type="NCBI Taxonomy" id="3044389"/>
    <lineage>
        <taxon>Bacteria</taxon>
        <taxon>Bacillati</taxon>
        <taxon>Mycoplasmatota</taxon>
        <taxon>Mollicutes</taxon>
        <taxon>Acholeplasmatales</taxon>
        <taxon>Acholeplasmataceae</taxon>
        <taxon>Peloplasma</taxon>
    </lineage>
</organism>
<dbReference type="InterPro" id="IPR027417">
    <property type="entry name" value="P-loop_NTPase"/>
</dbReference>
<comment type="caution">
    <text evidence="1">The sequence shown here is derived from an EMBL/GenBank/DDBJ whole genome shotgun (WGS) entry which is preliminary data.</text>
</comment>
<gene>
    <name evidence="1" type="ORF">QJ521_09505</name>
</gene>
<dbReference type="Gene3D" id="3.40.50.300">
    <property type="entry name" value="P-loop containing nucleotide triphosphate hydrolases"/>
    <property type="match status" value="1"/>
</dbReference>
<dbReference type="RefSeq" id="WP_282840240.1">
    <property type="nucleotide sequence ID" value="NZ_JASCXW010000067.1"/>
</dbReference>
<keyword evidence="2" id="KW-1185">Reference proteome</keyword>
<reference evidence="1" key="1">
    <citation type="submission" date="2023-05" db="EMBL/GenBank/DDBJ databases">
        <title>Mariniplasma microaerophilum sp. nov., a novel anaerobic mollicute isolated from terrestrial mud volcano, Taman Peninsula, Russia.</title>
        <authorList>
            <person name="Khomyakova M.A."/>
            <person name="Merkel A.Y."/>
            <person name="Slobodkin A.I."/>
        </authorList>
    </citation>
    <scope>NUCLEOTIDE SEQUENCE</scope>
    <source>
        <strain evidence="1">M4Ah</strain>
    </source>
</reference>